<reference evidence="2" key="2">
    <citation type="submission" date="2023-06" db="EMBL/GenBank/DDBJ databases">
        <authorList>
            <consortium name="Lawrence Berkeley National Laboratory"/>
            <person name="Haridas S."/>
            <person name="Hensen N."/>
            <person name="Bonometti L."/>
            <person name="Westerberg I."/>
            <person name="Brannstrom I.O."/>
            <person name="Guillou S."/>
            <person name="Cros-Aarteil S."/>
            <person name="Calhoun S."/>
            <person name="Kuo A."/>
            <person name="Mondo S."/>
            <person name="Pangilinan J."/>
            <person name="Riley R."/>
            <person name="Labutti K."/>
            <person name="Andreopoulos B."/>
            <person name="Lipzen A."/>
            <person name="Chen C."/>
            <person name="Yanf M."/>
            <person name="Daum C."/>
            <person name="Ng V."/>
            <person name="Clum A."/>
            <person name="Steindorff A."/>
            <person name="Ohm R."/>
            <person name="Martin F."/>
            <person name="Silar P."/>
            <person name="Natvig D."/>
            <person name="Lalanne C."/>
            <person name="Gautier V."/>
            <person name="Ament-Velasquez S.L."/>
            <person name="Kruys A."/>
            <person name="Hutchinson M.I."/>
            <person name="Powell A.J."/>
            <person name="Barry K."/>
            <person name="Miller A.N."/>
            <person name="Grigoriev I.V."/>
            <person name="Debuchy R."/>
            <person name="Gladieux P."/>
            <person name="Thoren M.H."/>
            <person name="Johannesson H."/>
        </authorList>
    </citation>
    <scope>NUCLEOTIDE SEQUENCE</scope>
    <source>
        <strain evidence="2">SMH4131-1</strain>
    </source>
</reference>
<dbReference type="Proteomes" id="UP001286456">
    <property type="component" value="Unassembled WGS sequence"/>
</dbReference>
<dbReference type="AlphaFoldDB" id="A0AAE0IZ00"/>
<evidence type="ECO:0000313" key="3">
    <source>
        <dbReference type="Proteomes" id="UP001286456"/>
    </source>
</evidence>
<protein>
    <submittedName>
        <fullName evidence="2">Uncharacterized protein</fullName>
    </submittedName>
</protein>
<accession>A0AAE0IZ00</accession>
<dbReference type="EMBL" id="JAUEPO010000002">
    <property type="protein sequence ID" value="KAK3333853.1"/>
    <property type="molecule type" value="Genomic_DNA"/>
</dbReference>
<name>A0AAE0IZ00_9PEZI</name>
<feature type="compositionally biased region" description="Low complexity" evidence="1">
    <location>
        <begin position="235"/>
        <end position="244"/>
    </location>
</feature>
<keyword evidence="3" id="KW-1185">Reference proteome</keyword>
<feature type="compositionally biased region" description="Gly residues" evidence="1">
    <location>
        <begin position="264"/>
        <end position="274"/>
    </location>
</feature>
<feature type="compositionally biased region" description="Pro residues" evidence="1">
    <location>
        <begin position="248"/>
        <end position="263"/>
    </location>
</feature>
<evidence type="ECO:0000256" key="1">
    <source>
        <dbReference type="SAM" id="MobiDB-lite"/>
    </source>
</evidence>
<gene>
    <name evidence="2" type="ORF">B0T19DRAFT_399482</name>
</gene>
<proteinExistence type="predicted"/>
<feature type="region of interest" description="Disordered" evidence="1">
    <location>
        <begin position="29"/>
        <end position="50"/>
    </location>
</feature>
<evidence type="ECO:0000313" key="2">
    <source>
        <dbReference type="EMBL" id="KAK3333853.1"/>
    </source>
</evidence>
<feature type="compositionally biased region" description="Polar residues" evidence="1">
    <location>
        <begin position="29"/>
        <end position="46"/>
    </location>
</feature>
<feature type="compositionally biased region" description="Pro residues" evidence="1">
    <location>
        <begin position="201"/>
        <end position="211"/>
    </location>
</feature>
<feature type="region of interest" description="Disordered" evidence="1">
    <location>
        <begin position="141"/>
        <end position="288"/>
    </location>
</feature>
<feature type="compositionally biased region" description="Low complexity" evidence="1">
    <location>
        <begin position="212"/>
        <end position="226"/>
    </location>
</feature>
<organism evidence="2 3">
    <name type="scientific">Cercophora scortea</name>
    <dbReference type="NCBI Taxonomy" id="314031"/>
    <lineage>
        <taxon>Eukaryota</taxon>
        <taxon>Fungi</taxon>
        <taxon>Dikarya</taxon>
        <taxon>Ascomycota</taxon>
        <taxon>Pezizomycotina</taxon>
        <taxon>Sordariomycetes</taxon>
        <taxon>Sordariomycetidae</taxon>
        <taxon>Sordariales</taxon>
        <taxon>Lasiosphaeriaceae</taxon>
        <taxon>Cercophora</taxon>
    </lineage>
</organism>
<reference evidence="2" key="1">
    <citation type="journal article" date="2023" name="Mol. Phylogenet. Evol.">
        <title>Genome-scale phylogeny and comparative genomics of the fungal order Sordariales.</title>
        <authorList>
            <person name="Hensen N."/>
            <person name="Bonometti L."/>
            <person name="Westerberg I."/>
            <person name="Brannstrom I.O."/>
            <person name="Guillou S."/>
            <person name="Cros-Aarteil S."/>
            <person name="Calhoun S."/>
            <person name="Haridas S."/>
            <person name="Kuo A."/>
            <person name="Mondo S."/>
            <person name="Pangilinan J."/>
            <person name="Riley R."/>
            <person name="LaButti K."/>
            <person name="Andreopoulos B."/>
            <person name="Lipzen A."/>
            <person name="Chen C."/>
            <person name="Yan M."/>
            <person name="Daum C."/>
            <person name="Ng V."/>
            <person name="Clum A."/>
            <person name="Steindorff A."/>
            <person name="Ohm R.A."/>
            <person name="Martin F."/>
            <person name="Silar P."/>
            <person name="Natvig D.O."/>
            <person name="Lalanne C."/>
            <person name="Gautier V."/>
            <person name="Ament-Velasquez S.L."/>
            <person name="Kruys A."/>
            <person name="Hutchinson M.I."/>
            <person name="Powell A.J."/>
            <person name="Barry K."/>
            <person name="Miller A.N."/>
            <person name="Grigoriev I.V."/>
            <person name="Debuchy R."/>
            <person name="Gladieux P."/>
            <person name="Hiltunen Thoren M."/>
            <person name="Johannesson H."/>
        </authorList>
    </citation>
    <scope>NUCLEOTIDE SEQUENCE</scope>
    <source>
        <strain evidence="2">SMH4131-1</strain>
    </source>
</reference>
<sequence>MGIERWLRRQQYGMGMAMVSMEHNMSVRSGSSAGWTDSASRSSGGSTRYREHRIPNTAACNMLLYLCGRDPRRARGVRVYETTFEDKDQFETRSGRSGRTSGSSRRYGGRNKSTEIFTLEYGLNRYNPTDSLDRIEFAARKSRPSDLVSPSSKRSKAGGDPWIKNGGGAKRPAAHVSDDSEDDDDFSSDGGSSTDDFDPRGPFPMPPPPGAFQPGYGPIPHGHPGPQFRHPQGPPMHQQPQPQGFRTPMPPNMPRPMPPPPAPAGGGGGGGGNEGFVRDSNGVQFFTG</sequence>
<feature type="compositionally biased region" description="Low complexity" evidence="1">
    <location>
        <begin position="95"/>
        <end position="106"/>
    </location>
</feature>
<comment type="caution">
    <text evidence="2">The sequence shown here is derived from an EMBL/GenBank/DDBJ whole genome shotgun (WGS) entry which is preliminary data.</text>
</comment>
<feature type="region of interest" description="Disordered" evidence="1">
    <location>
        <begin position="88"/>
        <end position="110"/>
    </location>
</feature>